<evidence type="ECO:0000256" key="4">
    <source>
        <dbReference type="ARBA" id="ARBA00035202"/>
    </source>
</evidence>
<keyword evidence="5" id="KW-0699">rRNA-binding</keyword>
<dbReference type="HAMAP" id="MF_00362">
    <property type="entry name" value="Ribosomal_uL10"/>
    <property type="match status" value="1"/>
</dbReference>
<sequence>MPKEEKVKFIEDLQSKIKSATALYFLDFSGLPANDFNEFRRSAREQNMTVKVVKNQLALRALKASGVPDGIAQVLRGPTSMIFAVDDPIAPARFLKDVGKRIPNIRFKGAYLENTLYTAEQFDLLANLPTKQDLRAELVGVLAGPISGLAGVLEGMLAELVWVLEQLEQKKSTVSGS</sequence>
<evidence type="ECO:0000313" key="7">
    <source>
        <dbReference type="EMBL" id="HFJ54035.1"/>
    </source>
</evidence>
<dbReference type="EMBL" id="DSTU01000006">
    <property type="protein sequence ID" value="HFJ54035.1"/>
    <property type="molecule type" value="Genomic_DNA"/>
</dbReference>
<dbReference type="NCBIfam" id="NF000955">
    <property type="entry name" value="PRK00099.1-1"/>
    <property type="match status" value="1"/>
</dbReference>
<evidence type="ECO:0000313" key="6">
    <source>
        <dbReference type="EMBL" id="HEA86449.1"/>
    </source>
</evidence>
<reference evidence="6" key="1">
    <citation type="journal article" date="2020" name="mSystems">
        <title>Genome- and Community-Level Interaction Insights into Carbon Utilization and Element Cycling Functions of Hydrothermarchaeota in Hydrothermal Sediment.</title>
        <authorList>
            <person name="Zhou Z."/>
            <person name="Liu Y."/>
            <person name="Xu W."/>
            <person name="Pan J."/>
            <person name="Luo Z.H."/>
            <person name="Li M."/>
        </authorList>
    </citation>
    <scope>NUCLEOTIDE SEQUENCE [LARGE SCALE GENOMIC DNA]</scope>
    <source>
        <strain evidence="6">SpSt-265</strain>
        <strain evidence="7">SpSt-465</strain>
    </source>
</reference>
<dbReference type="InterPro" id="IPR001790">
    <property type="entry name" value="Ribosomal_uL10"/>
</dbReference>
<dbReference type="PANTHER" id="PTHR11560">
    <property type="entry name" value="39S RIBOSOMAL PROTEIN L10, MITOCHONDRIAL"/>
    <property type="match status" value="1"/>
</dbReference>
<protein>
    <recommendedName>
        <fullName evidence="4 5">Large ribosomal subunit protein uL10</fullName>
    </recommendedName>
</protein>
<dbReference type="InterPro" id="IPR022973">
    <property type="entry name" value="Ribosomal_uL10_bac"/>
</dbReference>
<keyword evidence="2 5" id="KW-0689">Ribosomal protein</keyword>
<dbReference type="GO" id="GO:0070180">
    <property type="term" value="F:large ribosomal subunit rRNA binding"/>
    <property type="evidence" value="ECO:0007669"/>
    <property type="project" value="UniProtKB-UniRule"/>
</dbReference>
<dbReference type="EMBL" id="DSLG01000002">
    <property type="protein sequence ID" value="HEA86449.1"/>
    <property type="molecule type" value="Genomic_DNA"/>
</dbReference>
<dbReference type="InterPro" id="IPR047865">
    <property type="entry name" value="Ribosomal_uL10_bac_type"/>
</dbReference>
<dbReference type="Gene3D" id="6.10.250.290">
    <property type="match status" value="1"/>
</dbReference>
<evidence type="ECO:0000256" key="5">
    <source>
        <dbReference type="HAMAP-Rule" id="MF_00362"/>
    </source>
</evidence>
<keyword evidence="3 5" id="KW-0687">Ribonucleoprotein</keyword>
<dbReference type="CDD" id="cd05797">
    <property type="entry name" value="Ribosomal_L10"/>
    <property type="match status" value="1"/>
</dbReference>
<evidence type="ECO:0000256" key="2">
    <source>
        <dbReference type="ARBA" id="ARBA00022980"/>
    </source>
</evidence>
<dbReference type="GO" id="GO:0005840">
    <property type="term" value="C:ribosome"/>
    <property type="evidence" value="ECO:0007669"/>
    <property type="project" value="UniProtKB-KW"/>
</dbReference>
<keyword evidence="5" id="KW-0694">RNA-binding</keyword>
<evidence type="ECO:0000256" key="3">
    <source>
        <dbReference type="ARBA" id="ARBA00023274"/>
    </source>
</evidence>
<name>A0A7C1SPY1_UNCW3</name>
<comment type="caution">
    <text evidence="6">The sequence shown here is derived from an EMBL/GenBank/DDBJ whole genome shotgun (WGS) entry which is preliminary data.</text>
</comment>
<comment type="function">
    <text evidence="5">Forms part of the ribosomal stalk, playing a central role in the interaction of the ribosome with GTP-bound translation factors.</text>
</comment>
<dbReference type="InterPro" id="IPR043141">
    <property type="entry name" value="Ribosomal_uL10-like_sf"/>
</dbReference>
<dbReference type="SUPFAM" id="SSF160369">
    <property type="entry name" value="Ribosomal protein L10-like"/>
    <property type="match status" value="1"/>
</dbReference>
<proteinExistence type="inferred from homology"/>
<dbReference type="AlphaFoldDB" id="A0A7C1SPY1"/>
<organism evidence="6">
    <name type="scientific">candidate division WOR-3 bacterium</name>
    <dbReference type="NCBI Taxonomy" id="2052148"/>
    <lineage>
        <taxon>Bacteria</taxon>
        <taxon>Bacteria division WOR-3</taxon>
    </lineage>
</organism>
<comment type="similarity">
    <text evidence="1 5">Belongs to the universal ribosomal protein uL10 family.</text>
</comment>
<dbReference type="GO" id="GO:1990904">
    <property type="term" value="C:ribonucleoprotein complex"/>
    <property type="evidence" value="ECO:0007669"/>
    <property type="project" value="UniProtKB-KW"/>
</dbReference>
<comment type="subunit">
    <text evidence="5">Part of the ribosomal stalk of the 50S ribosomal subunit. The N-terminus interacts with L11 and the large rRNA to form the base of the stalk. The C-terminus forms an elongated spine to which L12 dimers bind in a sequential fashion forming a multimeric L10(L12)X complex.</text>
</comment>
<dbReference type="GO" id="GO:0006412">
    <property type="term" value="P:translation"/>
    <property type="evidence" value="ECO:0007669"/>
    <property type="project" value="UniProtKB-UniRule"/>
</dbReference>
<accession>A0A7C1SPY1</accession>
<dbReference type="Gene3D" id="3.30.70.1730">
    <property type="match status" value="1"/>
</dbReference>
<gene>
    <name evidence="5" type="primary">rplJ</name>
    <name evidence="6" type="ORF">ENP94_00375</name>
    <name evidence="7" type="ORF">ENS16_05020</name>
</gene>
<dbReference type="Pfam" id="PF00466">
    <property type="entry name" value="Ribosomal_L10"/>
    <property type="match status" value="1"/>
</dbReference>
<evidence type="ECO:0000256" key="1">
    <source>
        <dbReference type="ARBA" id="ARBA00008889"/>
    </source>
</evidence>